<dbReference type="STRING" id="715226.ABI_33040"/>
<comment type="similarity">
    <text evidence="1">Belongs to the Gfo/Idh/MocA family.</text>
</comment>
<dbReference type="AlphaFoldDB" id="F4QQ01"/>
<dbReference type="RefSeq" id="WP_006274088.1">
    <property type="nucleotide sequence ID" value="NZ_GL883079.1"/>
</dbReference>
<evidence type="ECO:0000256" key="2">
    <source>
        <dbReference type="ARBA" id="ARBA00023002"/>
    </source>
</evidence>
<dbReference type="eggNOG" id="COG0673">
    <property type="taxonomic scope" value="Bacteria"/>
</dbReference>
<dbReference type="InterPro" id="IPR036291">
    <property type="entry name" value="NAD(P)-bd_dom_sf"/>
</dbReference>
<feature type="domain" description="Gfo/Idh/MocA-like oxidoreductase C-terminal" evidence="4">
    <location>
        <begin position="130"/>
        <end position="341"/>
    </location>
</feature>
<gene>
    <name evidence="5" type="ORF">ABI_33040</name>
</gene>
<dbReference type="Pfam" id="PF01408">
    <property type="entry name" value="GFO_IDH_MocA"/>
    <property type="match status" value="1"/>
</dbReference>
<dbReference type="Gene3D" id="3.30.360.10">
    <property type="entry name" value="Dihydrodipicolinate Reductase, domain 2"/>
    <property type="match status" value="1"/>
</dbReference>
<evidence type="ECO:0000313" key="5">
    <source>
        <dbReference type="EMBL" id="EGF90288.1"/>
    </source>
</evidence>
<dbReference type="SUPFAM" id="SSF55347">
    <property type="entry name" value="Glyceraldehyde-3-phosphate dehydrogenase-like, C-terminal domain"/>
    <property type="match status" value="1"/>
</dbReference>
<dbReference type="PANTHER" id="PTHR43708:SF5">
    <property type="entry name" value="CONSERVED EXPRESSED OXIDOREDUCTASE (EUROFUNG)-RELATED"/>
    <property type="match status" value="1"/>
</dbReference>
<dbReference type="Proteomes" id="UP000006512">
    <property type="component" value="Unassembled WGS sequence"/>
</dbReference>
<dbReference type="InterPro" id="IPR004104">
    <property type="entry name" value="Gfo/Idh/MocA-like_OxRdtase_C"/>
</dbReference>
<evidence type="ECO:0000313" key="6">
    <source>
        <dbReference type="Proteomes" id="UP000006512"/>
    </source>
</evidence>
<dbReference type="Gene3D" id="3.40.50.720">
    <property type="entry name" value="NAD(P)-binding Rossmann-like Domain"/>
    <property type="match status" value="1"/>
</dbReference>
<proteinExistence type="inferred from homology"/>
<feature type="domain" description="Gfo/Idh/MocA-like oxidoreductase N-terminal" evidence="3">
    <location>
        <begin position="2"/>
        <end position="115"/>
    </location>
</feature>
<keyword evidence="2" id="KW-0560">Oxidoreductase</keyword>
<protein>
    <submittedName>
        <fullName evidence="5">Oxidoreductase domain protein</fullName>
    </submittedName>
</protein>
<dbReference type="Pfam" id="PF02894">
    <property type="entry name" value="GFO_IDH_MocA_C"/>
    <property type="match status" value="1"/>
</dbReference>
<dbReference type="EMBL" id="GL883079">
    <property type="protein sequence ID" value="EGF90288.1"/>
    <property type="molecule type" value="Genomic_DNA"/>
</dbReference>
<dbReference type="OrthoDB" id="9792935at2"/>
<sequence>MLRVLLAGYGYGGRIIHAPLIAAAGLTVAGIVSSRRDEIAAAWPDAAVFPDLATALNHGGFDLVVICTPNDTHAELAHRALDAGLHLVIDKPFAVDSAEAQAIADHARRVGRIVTAFQNRRWDGHILTARKLLGEQAFGRISDVTLAYDRLRLVNPARWGDNNRRGSGIWLNLGSHLVDQAVHLFGKPQTIMADIFAQRPHAVVDDSFHVILGYEAFRVTLRACMTTPAPSPVIAIHGSAGSFVKYGEDTQEAMLKAGRLPGDLGWGVDPVPARFSSADGEIVGEARDIASGPGDYPAFYTGMAAAIHHSAPPPVAIEDSLLVQHLLDLGFASARDGRRLEVRA</sequence>
<evidence type="ECO:0000259" key="3">
    <source>
        <dbReference type="Pfam" id="PF01408"/>
    </source>
</evidence>
<dbReference type="SUPFAM" id="SSF51735">
    <property type="entry name" value="NAD(P)-binding Rossmann-fold domains"/>
    <property type="match status" value="1"/>
</dbReference>
<evidence type="ECO:0000259" key="4">
    <source>
        <dbReference type="Pfam" id="PF02894"/>
    </source>
</evidence>
<accession>F4QQ01</accession>
<dbReference type="PANTHER" id="PTHR43708">
    <property type="entry name" value="CONSERVED EXPRESSED OXIDOREDUCTASE (EUROFUNG)"/>
    <property type="match status" value="1"/>
</dbReference>
<dbReference type="InterPro" id="IPR051317">
    <property type="entry name" value="Gfo/Idh/MocA_oxidoreduct"/>
</dbReference>
<dbReference type="GO" id="GO:0016491">
    <property type="term" value="F:oxidoreductase activity"/>
    <property type="evidence" value="ECO:0007669"/>
    <property type="project" value="UniProtKB-KW"/>
</dbReference>
<dbReference type="HOGENOM" id="CLU_023194_19_1_5"/>
<evidence type="ECO:0000256" key="1">
    <source>
        <dbReference type="ARBA" id="ARBA00010928"/>
    </source>
</evidence>
<dbReference type="GO" id="GO:0000166">
    <property type="term" value="F:nucleotide binding"/>
    <property type="evidence" value="ECO:0007669"/>
    <property type="project" value="InterPro"/>
</dbReference>
<name>F4QQ01_9CAUL</name>
<dbReference type="InterPro" id="IPR000683">
    <property type="entry name" value="Gfo/Idh/MocA-like_OxRdtase_N"/>
</dbReference>
<reference evidence="6" key="1">
    <citation type="submission" date="2011-03" db="EMBL/GenBank/DDBJ databases">
        <title>Draft genome sequence of Brevundimonas diminuta.</title>
        <authorList>
            <person name="Brown P.J.B."/>
            <person name="Buechlein A."/>
            <person name="Hemmerich C."/>
            <person name="Brun Y.V."/>
        </authorList>
    </citation>
    <scope>NUCLEOTIDE SEQUENCE [LARGE SCALE GENOMIC DNA]</scope>
    <source>
        <strain evidence="6">C19</strain>
    </source>
</reference>
<organism evidence="5 6">
    <name type="scientific">Asticcacaulis biprosthecium C19</name>
    <dbReference type="NCBI Taxonomy" id="715226"/>
    <lineage>
        <taxon>Bacteria</taxon>
        <taxon>Pseudomonadati</taxon>
        <taxon>Pseudomonadota</taxon>
        <taxon>Alphaproteobacteria</taxon>
        <taxon>Caulobacterales</taxon>
        <taxon>Caulobacteraceae</taxon>
        <taxon>Asticcacaulis</taxon>
    </lineage>
</organism>
<keyword evidence="6" id="KW-1185">Reference proteome</keyword>